<dbReference type="InterPro" id="IPR019734">
    <property type="entry name" value="TPR_rpt"/>
</dbReference>
<keyword evidence="8" id="KW-1185">Reference proteome</keyword>
<dbReference type="Proteomes" id="UP000520156">
    <property type="component" value="Unassembled WGS sequence"/>
</dbReference>
<accession>A0A7X1F9P4</accession>
<dbReference type="InterPro" id="IPR051821">
    <property type="entry name" value="Asp/Asn_beta-hydroxylase"/>
</dbReference>
<name>A0A7X1F9P4_9SPHN</name>
<dbReference type="AlphaFoldDB" id="A0A7X1F9P4"/>
<dbReference type="GO" id="GO:0051213">
    <property type="term" value="F:dioxygenase activity"/>
    <property type="evidence" value="ECO:0007669"/>
    <property type="project" value="UniProtKB-KW"/>
</dbReference>
<evidence type="ECO:0000256" key="1">
    <source>
        <dbReference type="ARBA" id="ARBA00007730"/>
    </source>
</evidence>
<dbReference type="InterPro" id="IPR011990">
    <property type="entry name" value="TPR-like_helical_dom_sf"/>
</dbReference>
<organism evidence="7 8">
    <name type="scientific">Novosphingobium aerophilum</name>
    <dbReference type="NCBI Taxonomy" id="2839843"/>
    <lineage>
        <taxon>Bacteria</taxon>
        <taxon>Pseudomonadati</taxon>
        <taxon>Pseudomonadota</taxon>
        <taxon>Alphaproteobacteria</taxon>
        <taxon>Sphingomonadales</taxon>
        <taxon>Sphingomonadaceae</taxon>
        <taxon>Novosphingobium</taxon>
    </lineage>
</organism>
<evidence type="ECO:0000256" key="3">
    <source>
        <dbReference type="ARBA" id="ARBA00023002"/>
    </source>
</evidence>
<keyword evidence="5" id="KW-0175">Coiled coil</keyword>
<keyword evidence="2" id="KW-0223">Dioxygenase</keyword>
<dbReference type="Gene3D" id="2.60.120.330">
    <property type="entry name" value="B-lactam Antibiotic, Isopenicillin N Synthase, Chain"/>
    <property type="match status" value="1"/>
</dbReference>
<dbReference type="PANTHER" id="PTHR46332:SF5">
    <property type="entry name" value="ASPARTATE BETA-HYDROXYLASE DOMAIN CONTAINING 2"/>
    <property type="match status" value="1"/>
</dbReference>
<feature type="domain" description="Aspartyl/asparaginy/proline hydroxylase" evidence="6">
    <location>
        <begin position="202"/>
        <end position="365"/>
    </location>
</feature>
<sequence length="395" mass="42243">MPTDPVALNQQGMIALRQGDAATAVRAFTAAVAADPDAAILHYNLANAQALAGDAAAQLEALNAALDRDPYMPHALLARGKLAEAQGQAAAALADYKRLLAAVPDHEAEAAGPGFRAGLAHARAAVAAETASLAARLDAVIAEAAAQAPPAEAERFRHAVDVQLGRRRTFVHEPLVLNYPYLPAIQYFDRGLFPWLPQLEAATPAIREELTALLAAGNGGFAPYVRYPRGAPVNQWSELNHSDAWAATFFIEHGVPNPAMAEHCPQTAALLNTLPLFDLPGRGPVAFFSLLKPQTRIPPHTGATNIRSIIHLPLIVPEGCTFRVGNDTRPWIEGEAFAFDDTIEHEAVNPTDDLRAVLIIDAWNPFIGAGERDLIRLWIRELDAHGQGLTAFSGA</sequence>
<reference evidence="7 8" key="1">
    <citation type="submission" date="2020-08" db="EMBL/GenBank/DDBJ databases">
        <title>The genome sequence of Novosphingobium flavum 4Y4.</title>
        <authorList>
            <person name="Liu Y."/>
        </authorList>
    </citation>
    <scope>NUCLEOTIDE SEQUENCE [LARGE SCALE GENOMIC DNA]</scope>
    <source>
        <strain evidence="7 8">4Y4</strain>
    </source>
</reference>
<dbReference type="SUPFAM" id="SSF48452">
    <property type="entry name" value="TPR-like"/>
    <property type="match status" value="1"/>
</dbReference>
<dbReference type="Gene3D" id="1.25.40.10">
    <property type="entry name" value="Tetratricopeptide repeat domain"/>
    <property type="match status" value="1"/>
</dbReference>
<evidence type="ECO:0000313" key="8">
    <source>
        <dbReference type="Proteomes" id="UP000520156"/>
    </source>
</evidence>
<evidence type="ECO:0000313" key="7">
    <source>
        <dbReference type="EMBL" id="MBC2652980.1"/>
    </source>
</evidence>
<protein>
    <submittedName>
        <fullName evidence="7">Aspartyl/asparaginyl beta-hydroxylase domain-containing protein</fullName>
    </submittedName>
</protein>
<dbReference type="Pfam" id="PF05118">
    <property type="entry name" value="Asp_Arg_Hydrox"/>
    <property type="match status" value="1"/>
</dbReference>
<dbReference type="SUPFAM" id="SSF51197">
    <property type="entry name" value="Clavaminate synthase-like"/>
    <property type="match status" value="1"/>
</dbReference>
<dbReference type="SMART" id="SM00028">
    <property type="entry name" value="TPR"/>
    <property type="match status" value="3"/>
</dbReference>
<dbReference type="Pfam" id="PF13432">
    <property type="entry name" value="TPR_16"/>
    <property type="match status" value="1"/>
</dbReference>
<comment type="caution">
    <text evidence="7">The sequence shown here is derived from an EMBL/GenBank/DDBJ whole genome shotgun (WGS) entry which is preliminary data.</text>
</comment>
<keyword evidence="3" id="KW-0560">Oxidoreductase</keyword>
<dbReference type="GO" id="GO:0016020">
    <property type="term" value="C:membrane"/>
    <property type="evidence" value="ECO:0007669"/>
    <property type="project" value="TreeGrafter"/>
</dbReference>
<keyword evidence="4" id="KW-0802">TPR repeat</keyword>
<dbReference type="PANTHER" id="PTHR46332">
    <property type="entry name" value="ASPARTATE BETA-HYDROXYLASE DOMAIN-CONTAINING PROTEIN 2"/>
    <property type="match status" value="1"/>
</dbReference>
<proteinExistence type="inferred from homology"/>
<dbReference type="EMBL" id="JACLAU010000031">
    <property type="protein sequence ID" value="MBC2652980.1"/>
    <property type="molecule type" value="Genomic_DNA"/>
</dbReference>
<evidence type="ECO:0000256" key="4">
    <source>
        <dbReference type="PROSITE-ProRule" id="PRU00339"/>
    </source>
</evidence>
<dbReference type="PROSITE" id="PS50005">
    <property type="entry name" value="TPR"/>
    <property type="match status" value="1"/>
</dbReference>
<feature type="coiled-coil region" evidence="5">
    <location>
        <begin position="45"/>
        <end position="102"/>
    </location>
</feature>
<gene>
    <name evidence="7" type="ORF">H7F49_14880</name>
</gene>
<comment type="similarity">
    <text evidence="1">Belongs to the aspartyl/asparaginyl beta-hydroxylase family.</text>
</comment>
<evidence type="ECO:0000256" key="2">
    <source>
        <dbReference type="ARBA" id="ARBA00022964"/>
    </source>
</evidence>
<evidence type="ECO:0000259" key="6">
    <source>
        <dbReference type="Pfam" id="PF05118"/>
    </source>
</evidence>
<dbReference type="InterPro" id="IPR007803">
    <property type="entry name" value="Asp/Arg/Pro-Hydrxlase"/>
</dbReference>
<evidence type="ECO:0000256" key="5">
    <source>
        <dbReference type="SAM" id="Coils"/>
    </source>
</evidence>
<dbReference type="InterPro" id="IPR027443">
    <property type="entry name" value="IPNS-like_sf"/>
</dbReference>
<feature type="repeat" description="TPR" evidence="4">
    <location>
        <begin position="5"/>
        <end position="38"/>
    </location>
</feature>
<dbReference type="RefSeq" id="WP_185684368.1">
    <property type="nucleotide sequence ID" value="NZ_JACLAU010000031.1"/>
</dbReference>